<dbReference type="OrthoDB" id="981191at2"/>
<comment type="caution">
    <text evidence="2">The sequence shown here is derived from an EMBL/GenBank/DDBJ whole genome shotgun (WGS) entry which is preliminary data.</text>
</comment>
<dbReference type="InterPro" id="IPR032710">
    <property type="entry name" value="NTF2-like_dom_sf"/>
</dbReference>
<proteinExistence type="predicted"/>
<sequence>MDVTELIDRHQITALMTAYTRAVDTSSWDDLDCVFSADAVLDYSAPGGPVGPLAEAKAFIRSLEGFTRWQHMLGQFDITLEPGADTASGVTYFFNPMIATRADGTEQLWEVGGYYHFDAVRTSDGWRLSKLVDDIVWTRVQP</sequence>
<dbReference type="STRING" id="410332.SAMN04488550_3877"/>
<dbReference type="EMBL" id="BAOP01000007">
    <property type="protein sequence ID" value="GAC79061.1"/>
    <property type="molecule type" value="Genomic_DNA"/>
</dbReference>
<dbReference type="Pfam" id="PF13577">
    <property type="entry name" value="SnoaL_4"/>
    <property type="match status" value="1"/>
</dbReference>
<evidence type="ECO:0000259" key="1">
    <source>
        <dbReference type="Pfam" id="PF13577"/>
    </source>
</evidence>
<accession>M3TCA1</accession>
<evidence type="ECO:0000313" key="3">
    <source>
        <dbReference type="Proteomes" id="UP000035009"/>
    </source>
</evidence>
<organism evidence="2 3">
    <name type="scientific">Gordonia malaquae NBRC 108250</name>
    <dbReference type="NCBI Taxonomy" id="1223542"/>
    <lineage>
        <taxon>Bacteria</taxon>
        <taxon>Bacillati</taxon>
        <taxon>Actinomycetota</taxon>
        <taxon>Actinomycetes</taxon>
        <taxon>Mycobacteriales</taxon>
        <taxon>Gordoniaceae</taxon>
        <taxon>Gordonia</taxon>
    </lineage>
</organism>
<dbReference type="Gene3D" id="3.10.450.50">
    <property type="match status" value="1"/>
</dbReference>
<evidence type="ECO:0000313" key="2">
    <source>
        <dbReference type="EMBL" id="GAC79061.1"/>
    </source>
</evidence>
<dbReference type="Proteomes" id="UP000035009">
    <property type="component" value="Unassembled WGS sequence"/>
</dbReference>
<name>M3TCA1_GORML</name>
<dbReference type="eggNOG" id="COG5517">
    <property type="taxonomic scope" value="Bacteria"/>
</dbReference>
<reference evidence="2 3" key="1">
    <citation type="submission" date="2013-02" db="EMBL/GenBank/DDBJ databases">
        <title>Whole genome shotgun sequence of Gordonia malaquae NBRC 108250.</title>
        <authorList>
            <person name="Yoshida I."/>
            <person name="Hosoyama A."/>
            <person name="Tsuchikane K."/>
            <person name="Ando Y."/>
            <person name="Baba S."/>
            <person name="Ohji S."/>
            <person name="Hamada M."/>
            <person name="Tamura T."/>
            <person name="Yamazoe A."/>
            <person name="Yamazaki S."/>
            <person name="Fujita N."/>
        </authorList>
    </citation>
    <scope>NUCLEOTIDE SEQUENCE [LARGE SCALE GENOMIC DNA]</scope>
    <source>
        <strain evidence="2 3">NBRC 108250</strain>
    </source>
</reference>
<keyword evidence="3" id="KW-1185">Reference proteome</keyword>
<dbReference type="RefSeq" id="WP_008377349.1">
    <property type="nucleotide sequence ID" value="NZ_BAOP01000007.1"/>
</dbReference>
<feature type="domain" description="SnoaL-like" evidence="1">
    <location>
        <begin position="5"/>
        <end position="131"/>
    </location>
</feature>
<dbReference type="AlphaFoldDB" id="M3TCA1"/>
<protein>
    <recommendedName>
        <fullName evidence="1">SnoaL-like domain-containing protein</fullName>
    </recommendedName>
</protein>
<dbReference type="SUPFAM" id="SSF54427">
    <property type="entry name" value="NTF2-like"/>
    <property type="match status" value="1"/>
</dbReference>
<gene>
    <name evidence="2" type="ORF">GM1_007_00200</name>
</gene>
<dbReference type="InterPro" id="IPR037401">
    <property type="entry name" value="SnoaL-like"/>
</dbReference>